<dbReference type="EMBL" id="JAYWIO010000006">
    <property type="protein sequence ID" value="KAK7256315.1"/>
    <property type="molecule type" value="Genomic_DNA"/>
</dbReference>
<protein>
    <recommendedName>
        <fullName evidence="4">RRM domain-containing protein</fullName>
    </recommendedName>
</protein>
<dbReference type="PROSITE" id="PS50102">
    <property type="entry name" value="RRM"/>
    <property type="match status" value="3"/>
</dbReference>
<dbReference type="SMART" id="SM00360">
    <property type="entry name" value="RRM"/>
    <property type="match status" value="3"/>
</dbReference>
<feature type="compositionally biased region" description="Basic and acidic residues" evidence="3">
    <location>
        <begin position="664"/>
        <end position="681"/>
    </location>
</feature>
<feature type="compositionally biased region" description="Basic residues" evidence="3">
    <location>
        <begin position="453"/>
        <end position="468"/>
    </location>
</feature>
<feature type="domain" description="RRM" evidence="4">
    <location>
        <begin position="282"/>
        <end position="366"/>
    </location>
</feature>
<dbReference type="FunFam" id="3.30.70.330:FF:000187">
    <property type="entry name" value="Heterogeneous nuclear ribonucleoprotein Q"/>
    <property type="match status" value="1"/>
</dbReference>
<keyword evidence="1 2" id="KW-0694">RNA-binding</keyword>
<feature type="compositionally biased region" description="Basic and acidic residues" evidence="3">
    <location>
        <begin position="166"/>
        <end position="177"/>
    </location>
</feature>
<sequence>MGPSNNQTQGFKLGFSNPNKIGISFLVTGCEKMPPRVVIRGAAARRMKKSSNASPRNHEAAKEIVVKHEQKHVVQEEENNSVEDDVDEYEKDERLDLEDNYPEYEHEEYGGEEYADRGIEQDEDQEAGDEVVEDPEEDVSEESDTGDEEIEYVYEEVEEDDDSDADEHSEQAGEELEPAKMADAEEVVHCEVAKERRKRKEFEIFVGGLDKDATEADIRKVFSEVGVVIEVRLMMNRHTKKNKGFAFLRFETVEQATRAITELKNPVINGKQCGVAPSKNNDALFLGNICKTWTKEALKEKLKHYGVENVDDLTLVEDSNNKGMNRGFAFLEFSCRSDALVAFKRLQKRDVMFGVDKCANVSFADSFIEPGHAIVKEAKTVFIDPLPPSWDEDHVRNHLKKFGEIEKIELARNMPASRRKNYGFVTFGTLSAAAECVDSIMSAGLGEGDKGKVRAKLSRPHLRRHGTHVSRGADSSGRNPKRMIKSSQSRRTSRSLPVRGVREIGSKVSPVRPGRGRNKHPVMPVSERARPVAPPARSYKRRSTAPAYPKHSMKRDYSRREDLPPPSMKRDYGRHEDLPPPSMKRDYGRHLDLPPPRSRVSMDYDSGVASQRRPSHRDYPAQSPGYTESELPRSTTHAHSRRGYVDDGYGRRFERSPPPPPHLSNREGHPRDYDRLHDSKRPYTAIDDVPPRYADTSFRQSRARLDYDYDYGGSASQYANAYGDRLGRSSLGYDGSRSSISMQDTHGIYSSRQGMSYSGGSFGVTDSPGYGDDDFMFRGSDVGGSSYSLMYSGRDLGGSSSYIGGGRSRMWPCEAYAC</sequence>
<dbReference type="InterPro" id="IPR035979">
    <property type="entry name" value="RBD_domain_sf"/>
</dbReference>
<keyword evidence="6" id="KW-1185">Reference proteome</keyword>
<dbReference type="GO" id="GO:0003723">
    <property type="term" value="F:RNA binding"/>
    <property type="evidence" value="ECO:0007669"/>
    <property type="project" value="UniProtKB-UniRule"/>
</dbReference>
<feature type="compositionally biased region" description="Basic and acidic residues" evidence="3">
    <location>
        <begin position="643"/>
        <end position="655"/>
    </location>
</feature>
<dbReference type="PANTHER" id="PTHR21245">
    <property type="entry name" value="HETEROGENEOUS NUCLEAR RIBONUCLEOPROTEIN"/>
    <property type="match status" value="1"/>
</dbReference>
<dbReference type="SUPFAM" id="SSF54928">
    <property type="entry name" value="RNA-binding domain, RBD"/>
    <property type="match status" value="2"/>
</dbReference>
<dbReference type="Proteomes" id="UP001372338">
    <property type="component" value="Unassembled WGS sequence"/>
</dbReference>
<feature type="region of interest" description="Disordered" evidence="3">
    <location>
        <begin position="43"/>
        <end position="177"/>
    </location>
</feature>
<feature type="domain" description="RRM" evidence="4">
    <location>
        <begin position="202"/>
        <end position="280"/>
    </location>
</feature>
<comment type="caution">
    <text evidence="5">The sequence shown here is derived from an EMBL/GenBank/DDBJ whole genome shotgun (WGS) entry which is preliminary data.</text>
</comment>
<feature type="region of interest" description="Disordered" evidence="3">
    <location>
        <begin position="447"/>
        <end position="691"/>
    </location>
</feature>
<evidence type="ECO:0000259" key="4">
    <source>
        <dbReference type="PROSITE" id="PS50102"/>
    </source>
</evidence>
<dbReference type="Gene3D" id="3.30.70.330">
    <property type="match status" value="3"/>
</dbReference>
<feature type="compositionally biased region" description="Basic and acidic residues" evidence="3">
    <location>
        <begin position="103"/>
        <end position="120"/>
    </location>
</feature>
<dbReference type="InterPro" id="IPR012677">
    <property type="entry name" value="Nucleotide-bd_a/b_plait_sf"/>
</dbReference>
<name>A0AAN9HXQ8_CROPI</name>
<dbReference type="InterPro" id="IPR000504">
    <property type="entry name" value="RRM_dom"/>
</dbReference>
<dbReference type="Pfam" id="PF00076">
    <property type="entry name" value="RRM_1"/>
    <property type="match status" value="3"/>
</dbReference>
<dbReference type="CDD" id="cd00590">
    <property type="entry name" value="RRM_SF"/>
    <property type="match status" value="3"/>
</dbReference>
<dbReference type="AlphaFoldDB" id="A0AAN9HXQ8"/>
<evidence type="ECO:0000256" key="2">
    <source>
        <dbReference type="PROSITE-ProRule" id="PRU00176"/>
    </source>
</evidence>
<proteinExistence type="predicted"/>
<feature type="compositionally biased region" description="Acidic residues" evidence="3">
    <location>
        <begin position="121"/>
        <end position="165"/>
    </location>
</feature>
<feature type="compositionally biased region" description="Basic and acidic residues" evidence="3">
    <location>
        <begin position="56"/>
        <end position="75"/>
    </location>
</feature>
<feature type="compositionally biased region" description="Acidic residues" evidence="3">
    <location>
        <begin position="76"/>
        <end position="102"/>
    </location>
</feature>
<feature type="compositionally biased region" description="Basic and acidic residues" evidence="3">
    <location>
        <begin position="554"/>
        <end position="592"/>
    </location>
</feature>
<evidence type="ECO:0000256" key="1">
    <source>
        <dbReference type="ARBA" id="ARBA00022884"/>
    </source>
</evidence>
<gene>
    <name evidence="5" type="ORF">RIF29_29756</name>
</gene>
<feature type="domain" description="RRM" evidence="4">
    <location>
        <begin position="379"/>
        <end position="460"/>
    </location>
</feature>
<evidence type="ECO:0000313" key="6">
    <source>
        <dbReference type="Proteomes" id="UP001372338"/>
    </source>
</evidence>
<organism evidence="5 6">
    <name type="scientific">Crotalaria pallida</name>
    <name type="common">Smooth rattlebox</name>
    <name type="synonym">Crotalaria striata</name>
    <dbReference type="NCBI Taxonomy" id="3830"/>
    <lineage>
        <taxon>Eukaryota</taxon>
        <taxon>Viridiplantae</taxon>
        <taxon>Streptophyta</taxon>
        <taxon>Embryophyta</taxon>
        <taxon>Tracheophyta</taxon>
        <taxon>Spermatophyta</taxon>
        <taxon>Magnoliopsida</taxon>
        <taxon>eudicotyledons</taxon>
        <taxon>Gunneridae</taxon>
        <taxon>Pentapetalae</taxon>
        <taxon>rosids</taxon>
        <taxon>fabids</taxon>
        <taxon>Fabales</taxon>
        <taxon>Fabaceae</taxon>
        <taxon>Papilionoideae</taxon>
        <taxon>50 kb inversion clade</taxon>
        <taxon>genistoids sensu lato</taxon>
        <taxon>core genistoids</taxon>
        <taxon>Crotalarieae</taxon>
        <taxon>Crotalaria</taxon>
    </lineage>
</organism>
<accession>A0AAN9HXQ8</accession>
<evidence type="ECO:0000313" key="5">
    <source>
        <dbReference type="EMBL" id="KAK7256315.1"/>
    </source>
</evidence>
<reference evidence="5 6" key="1">
    <citation type="submission" date="2024-01" db="EMBL/GenBank/DDBJ databases">
        <title>The genomes of 5 underutilized Papilionoideae crops provide insights into root nodulation and disease resistanc.</title>
        <authorList>
            <person name="Yuan L."/>
        </authorList>
    </citation>
    <scope>NUCLEOTIDE SEQUENCE [LARGE SCALE GENOMIC DNA]</scope>
    <source>
        <strain evidence="5">ZHUSHIDOU_FW_LH</strain>
        <tissue evidence="5">Leaf</tissue>
    </source>
</reference>
<evidence type="ECO:0000256" key="3">
    <source>
        <dbReference type="SAM" id="MobiDB-lite"/>
    </source>
</evidence>